<gene>
    <name evidence="7" type="ORF">MUY27_01245</name>
</gene>
<dbReference type="RefSeq" id="WP_245128144.1">
    <property type="nucleotide sequence ID" value="NZ_JALJEJ010000001.1"/>
</dbReference>
<organism evidence="7 8">
    <name type="scientific">Mucilaginibacter straminoryzae</name>
    <dbReference type="NCBI Taxonomy" id="2932774"/>
    <lineage>
        <taxon>Bacteria</taxon>
        <taxon>Pseudomonadati</taxon>
        <taxon>Bacteroidota</taxon>
        <taxon>Sphingobacteriia</taxon>
        <taxon>Sphingobacteriales</taxon>
        <taxon>Sphingobacteriaceae</taxon>
        <taxon>Mucilaginibacter</taxon>
    </lineage>
</organism>
<dbReference type="Pfam" id="PF00691">
    <property type="entry name" value="OmpA"/>
    <property type="match status" value="1"/>
</dbReference>
<comment type="subcellular location">
    <subcellularLocation>
        <location evidence="1">Cell outer membrane</location>
    </subcellularLocation>
</comment>
<feature type="domain" description="OmpA-like" evidence="6">
    <location>
        <begin position="32"/>
        <end position="147"/>
    </location>
</feature>
<evidence type="ECO:0000256" key="1">
    <source>
        <dbReference type="ARBA" id="ARBA00004442"/>
    </source>
</evidence>
<reference evidence="7" key="1">
    <citation type="submission" date="2022-04" db="EMBL/GenBank/DDBJ databases">
        <title>Mucilaginibacter sp. RS28 isolated from freshwater.</title>
        <authorList>
            <person name="Ko S.-R."/>
        </authorList>
    </citation>
    <scope>NUCLEOTIDE SEQUENCE</scope>
    <source>
        <strain evidence="7">RS28</strain>
    </source>
</reference>
<evidence type="ECO:0000313" key="8">
    <source>
        <dbReference type="Proteomes" id="UP001139450"/>
    </source>
</evidence>
<evidence type="ECO:0000256" key="4">
    <source>
        <dbReference type="PROSITE-ProRule" id="PRU00473"/>
    </source>
</evidence>
<name>A0A9X1WZJ1_9SPHI</name>
<dbReference type="CDD" id="cd07185">
    <property type="entry name" value="OmpA_C-like"/>
    <property type="match status" value="1"/>
</dbReference>
<evidence type="ECO:0000256" key="3">
    <source>
        <dbReference type="ARBA" id="ARBA00023237"/>
    </source>
</evidence>
<dbReference type="Gene3D" id="3.30.1330.60">
    <property type="entry name" value="OmpA-like domain"/>
    <property type="match status" value="1"/>
</dbReference>
<dbReference type="GO" id="GO:0009279">
    <property type="term" value="C:cell outer membrane"/>
    <property type="evidence" value="ECO:0007669"/>
    <property type="project" value="UniProtKB-SubCell"/>
</dbReference>
<dbReference type="SUPFAM" id="SSF103088">
    <property type="entry name" value="OmpA-like"/>
    <property type="match status" value="1"/>
</dbReference>
<sequence length="147" mass="15755">MTKPQPQPTANPAPPVASTPAPAPAQPQPAPPAPAPDYNFSNIQFDFNSSVLRTDAIQYLDHVAGEMRKDASVTFKLNGYASLEGTAEHNMILSADRANAVNQYLTDAGIDGSRLSTKGYGVKHPIASNATEAGREKNRRVEIVLNR</sequence>
<dbReference type="InterPro" id="IPR050330">
    <property type="entry name" value="Bact_OuterMem_StrucFunc"/>
</dbReference>
<keyword evidence="3" id="KW-0998">Cell outer membrane</keyword>
<keyword evidence="2 4" id="KW-0472">Membrane</keyword>
<dbReference type="InterPro" id="IPR006664">
    <property type="entry name" value="OMP_bac"/>
</dbReference>
<proteinExistence type="predicted"/>
<evidence type="ECO:0000256" key="2">
    <source>
        <dbReference type="ARBA" id="ARBA00023136"/>
    </source>
</evidence>
<dbReference type="PANTHER" id="PTHR30329:SF21">
    <property type="entry name" value="LIPOPROTEIN YIAD-RELATED"/>
    <property type="match status" value="1"/>
</dbReference>
<evidence type="ECO:0000313" key="7">
    <source>
        <dbReference type="EMBL" id="MCJ8208313.1"/>
    </source>
</evidence>
<dbReference type="AlphaFoldDB" id="A0A9X1WZJ1"/>
<dbReference type="PRINTS" id="PR01021">
    <property type="entry name" value="OMPADOMAIN"/>
</dbReference>
<dbReference type="PROSITE" id="PS51123">
    <property type="entry name" value="OMPA_2"/>
    <property type="match status" value="1"/>
</dbReference>
<dbReference type="PRINTS" id="PR01023">
    <property type="entry name" value="NAFLGMOTY"/>
</dbReference>
<protein>
    <submittedName>
        <fullName evidence="7">OmpA family protein</fullName>
    </submittedName>
</protein>
<comment type="caution">
    <text evidence="7">The sequence shown here is derived from an EMBL/GenBank/DDBJ whole genome shotgun (WGS) entry which is preliminary data.</text>
</comment>
<dbReference type="InterPro" id="IPR036737">
    <property type="entry name" value="OmpA-like_sf"/>
</dbReference>
<feature type="compositionally biased region" description="Pro residues" evidence="5">
    <location>
        <begin position="1"/>
        <end position="35"/>
    </location>
</feature>
<dbReference type="Proteomes" id="UP001139450">
    <property type="component" value="Unassembled WGS sequence"/>
</dbReference>
<keyword evidence="8" id="KW-1185">Reference proteome</keyword>
<evidence type="ECO:0000259" key="6">
    <source>
        <dbReference type="PROSITE" id="PS51123"/>
    </source>
</evidence>
<accession>A0A9X1WZJ1</accession>
<dbReference type="InterPro" id="IPR006665">
    <property type="entry name" value="OmpA-like"/>
</dbReference>
<dbReference type="EMBL" id="JALJEJ010000001">
    <property type="protein sequence ID" value="MCJ8208313.1"/>
    <property type="molecule type" value="Genomic_DNA"/>
</dbReference>
<feature type="region of interest" description="Disordered" evidence="5">
    <location>
        <begin position="1"/>
        <end position="39"/>
    </location>
</feature>
<evidence type="ECO:0000256" key="5">
    <source>
        <dbReference type="SAM" id="MobiDB-lite"/>
    </source>
</evidence>
<dbReference type="PANTHER" id="PTHR30329">
    <property type="entry name" value="STATOR ELEMENT OF FLAGELLAR MOTOR COMPLEX"/>
    <property type="match status" value="1"/>
</dbReference>